<gene>
    <name evidence="2" type="ORF">DW658_06015</name>
    <name evidence="1" type="ORF">DW860_13570</name>
</gene>
<evidence type="ECO:0000313" key="1">
    <source>
        <dbReference type="EMBL" id="RHC04098.1"/>
    </source>
</evidence>
<protein>
    <submittedName>
        <fullName evidence="1">Uncharacterized protein</fullName>
    </submittedName>
</protein>
<dbReference type="EMBL" id="QSHK01000012">
    <property type="protein sequence ID" value="RHC04098.1"/>
    <property type="molecule type" value="Genomic_DNA"/>
</dbReference>
<dbReference type="Proteomes" id="UP000285666">
    <property type="component" value="Unassembled WGS sequence"/>
</dbReference>
<dbReference type="EMBL" id="QRHN01000006">
    <property type="protein sequence ID" value="RHF79255.1"/>
    <property type="molecule type" value="Genomic_DNA"/>
</dbReference>
<dbReference type="RefSeq" id="WP_118236961.1">
    <property type="nucleotide sequence ID" value="NZ_QRHN01000006.1"/>
</dbReference>
<dbReference type="Proteomes" id="UP000284742">
    <property type="component" value="Unassembled WGS sequence"/>
</dbReference>
<name>A0A413YHM5_9FIRM</name>
<evidence type="ECO:0000313" key="4">
    <source>
        <dbReference type="Proteomes" id="UP000285666"/>
    </source>
</evidence>
<evidence type="ECO:0000313" key="3">
    <source>
        <dbReference type="Proteomes" id="UP000284742"/>
    </source>
</evidence>
<reference evidence="3 4" key="1">
    <citation type="submission" date="2018-08" db="EMBL/GenBank/DDBJ databases">
        <title>A genome reference for cultivated species of the human gut microbiota.</title>
        <authorList>
            <person name="Zou Y."/>
            <person name="Xue W."/>
            <person name="Luo G."/>
        </authorList>
    </citation>
    <scope>NUCLEOTIDE SEQUENCE [LARGE SCALE GENOMIC DNA]</scope>
    <source>
        <strain evidence="2 4">AM23-7AC</strain>
        <strain evidence="1 3">AM37-5</strain>
    </source>
</reference>
<proteinExistence type="predicted"/>
<organism evidence="1 3">
    <name type="scientific">Dorea formicigenerans</name>
    <dbReference type="NCBI Taxonomy" id="39486"/>
    <lineage>
        <taxon>Bacteria</taxon>
        <taxon>Bacillati</taxon>
        <taxon>Bacillota</taxon>
        <taxon>Clostridia</taxon>
        <taxon>Lachnospirales</taxon>
        <taxon>Lachnospiraceae</taxon>
        <taxon>Dorea</taxon>
    </lineage>
</organism>
<evidence type="ECO:0000313" key="2">
    <source>
        <dbReference type="EMBL" id="RHF79255.1"/>
    </source>
</evidence>
<dbReference type="AlphaFoldDB" id="A0A413YHM5"/>
<comment type="caution">
    <text evidence="1">The sequence shown here is derived from an EMBL/GenBank/DDBJ whole genome shotgun (WGS) entry which is preliminary data.</text>
</comment>
<sequence length="100" mass="11610">MKQEISKFPSFNHSGKEHIINTFTSKECDKSAENKDVTSNLFMEAKLKNVSRKCFETEANGFKVILDFPQQSNCEMEETQLQEVKQIMLTLLKEQTTQKM</sequence>
<accession>A0A413YHM5</accession>